<evidence type="ECO:0000256" key="1">
    <source>
        <dbReference type="SAM" id="MobiDB-lite"/>
    </source>
</evidence>
<dbReference type="PANTHER" id="PTHR31903">
    <property type="entry name" value="F12F1.11-RELATED"/>
    <property type="match status" value="1"/>
</dbReference>
<evidence type="ECO:0000313" key="3">
    <source>
        <dbReference type="Proteomes" id="UP001281410"/>
    </source>
</evidence>
<reference evidence="2" key="1">
    <citation type="journal article" date="2023" name="Plant J.">
        <title>Genome sequences and population genomics provide insights into the demographic history, inbreeding, and mutation load of two 'living fossil' tree species of Dipteronia.</title>
        <authorList>
            <person name="Feng Y."/>
            <person name="Comes H.P."/>
            <person name="Chen J."/>
            <person name="Zhu S."/>
            <person name="Lu R."/>
            <person name="Zhang X."/>
            <person name="Li P."/>
            <person name="Qiu J."/>
            <person name="Olsen K.M."/>
            <person name="Qiu Y."/>
        </authorList>
    </citation>
    <scope>NUCLEOTIDE SEQUENCE</scope>
    <source>
        <strain evidence="2">NBL</strain>
    </source>
</reference>
<dbReference type="EMBL" id="JANJYJ010000010">
    <property type="protein sequence ID" value="KAK3184449.1"/>
    <property type="molecule type" value="Genomic_DNA"/>
</dbReference>
<name>A0AAD9ZNG4_9ROSI</name>
<gene>
    <name evidence="2" type="ORF">Dsin_031735</name>
</gene>
<dbReference type="Proteomes" id="UP001281410">
    <property type="component" value="Unassembled WGS sequence"/>
</dbReference>
<feature type="region of interest" description="Disordered" evidence="1">
    <location>
        <begin position="1"/>
        <end position="24"/>
    </location>
</feature>
<comment type="caution">
    <text evidence="2">The sequence shown here is derived from an EMBL/GenBank/DDBJ whole genome shotgun (WGS) entry which is preliminary data.</text>
</comment>
<feature type="compositionally biased region" description="Basic and acidic residues" evidence="1">
    <location>
        <begin position="141"/>
        <end position="151"/>
    </location>
</feature>
<protein>
    <submittedName>
        <fullName evidence="2">Uncharacterized protein</fullName>
    </submittedName>
</protein>
<keyword evidence="3" id="KW-1185">Reference proteome</keyword>
<dbReference type="AlphaFoldDB" id="A0AAD9ZNG4"/>
<sequence>MKKLYKNGKVHPTPPPPPPTSGGDLHHLLALQLPATILTLAAALSPEDKQVLAYLISCSCGSTTASHHKTGSDGGGDHPPVFECNCFRCYMSFWARWDASTNRQLIHEIIEVYEEQQVVFEDNKKSTVTTPKKKKKKRGKRGFDESRDGKKDELAELGSVESLSSDQFEVVGGGGDHGDQVQVVEEPEKGSVKKIVSFLGEKINFFNFFSS</sequence>
<organism evidence="2 3">
    <name type="scientific">Dipteronia sinensis</name>
    <dbReference type="NCBI Taxonomy" id="43782"/>
    <lineage>
        <taxon>Eukaryota</taxon>
        <taxon>Viridiplantae</taxon>
        <taxon>Streptophyta</taxon>
        <taxon>Embryophyta</taxon>
        <taxon>Tracheophyta</taxon>
        <taxon>Spermatophyta</taxon>
        <taxon>Magnoliopsida</taxon>
        <taxon>eudicotyledons</taxon>
        <taxon>Gunneridae</taxon>
        <taxon>Pentapetalae</taxon>
        <taxon>rosids</taxon>
        <taxon>malvids</taxon>
        <taxon>Sapindales</taxon>
        <taxon>Sapindaceae</taxon>
        <taxon>Hippocastanoideae</taxon>
        <taxon>Acereae</taxon>
        <taxon>Dipteronia</taxon>
    </lineage>
</organism>
<feature type="compositionally biased region" description="Basic residues" evidence="1">
    <location>
        <begin position="131"/>
        <end position="140"/>
    </location>
</feature>
<evidence type="ECO:0000313" key="2">
    <source>
        <dbReference type="EMBL" id="KAK3184449.1"/>
    </source>
</evidence>
<proteinExistence type="predicted"/>
<accession>A0AAD9ZNG4</accession>
<dbReference type="PANTHER" id="PTHR31903:SF12">
    <property type="match status" value="1"/>
</dbReference>
<feature type="region of interest" description="Disordered" evidence="1">
    <location>
        <begin position="125"/>
        <end position="151"/>
    </location>
</feature>